<dbReference type="InterPro" id="IPR017456">
    <property type="entry name" value="CTP_synthase_N"/>
</dbReference>
<dbReference type="Pfam" id="PF06418">
    <property type="entry name" value="CTP_synth_N"/>
    <property type="match status" value="1"/>
</dbReference>
<dbReference type="GO" id="GO:0006221">
    <property type="term" value="P:pyrimidine nucleotide biosynthetic process"/>
    <property type="evidence" value="ECO:0007669"/>
    <property type="project" value="InterPro"/>
</dbReference>
<organism evidence="2 3">
    <name type="scientific">Adineta steineri</name>
    <dbReference type="NCBI Taxonomy" id="433720"/>
    <lineage>
        <taxon>Eukaryota</taxon>
        <taxon>Metazoa</taxon>
        <taxon>Spiralia</taxon>
        <taxon>Gnathifera</taxon>
        <taxon>Rotifera</taxon>
        <taxon>Eurotatoria</taxon>
        <taxon>Bdelloidea</taxon>
        <taxon>Adinetida</taxon>
        <taxon>Adinetidae</taxon>
        <taxon>Adineta</taxon>
    </lineage>
</organism>
<gene>
    <name evidence="2" type="ORF">OXD698_LOCUS53826</name>
</gene>
<dbReference type="Gene3D" id="3.40.50.300">
    <property type="entry name" value="P-loop containing nucleotide triphosphate hydrolases"/>
    <property type="match status" value="1"/>
</dbReference>
<evidence type="ECO:0000259" key="1">
    <source>
        <dbReference type="Pfam" id="PF06418"/>
    </source>
</evidence>
<dbReference type="SUPFAM" id="SSF52540">
    <property type="entry name" value="P-loop containing nucleoside triphosphate hydrolases"/>
    <property type="match status" value="1"/>
</dbReference>
<evidence type="ECO:0000313" key="2">
    <source>
        <dbReference type="EMBL" id="CAF4441143.1"/>
    </source>
</evidence>
<feature type="domain" description="CTP synthase N-terminal" evidence="1">
    <location>
        <begin position="1"/>
        <end position="41"/>
    </location>
</feature>
<protein>
    <recommendedName>
        <fullName evidence="1">CTP synthase N-terminal domain-containing protein</fullName>
    </recommendedName>
</protein>
<dbReference type="GO" id="GO:0003883">
    <property type="term" value="F:CTP synthase activity"/>
    <property type="evidence" value="ECO:0007669"/>
    <property type="project" value="InterPro"/>
</dbReference>
<accession>A0A820RPA4</accession>
<dbReference type="EMBL" id="CAJOAZ010031604">
    <property type="protein sequence ID" value="CAF4441143.1"/>
    <property type="molecule type" value="Genomic_DNA"/>
</dbReference>
<proteinExistence type="predicted"/>
<reference evidence="2" key="1">
    <citation type="submission" date="2021-02" db="EMBL/GenBank/DDBJ databases">
        <authorList>
            <person name="Nowell W R."/>
        </authorList>
    </citation>
    <scope>NUCLEOTIDE SEQUENCE</scope>
</reference>
<dbReference type="Proteomes" id="UP000663844">
    <property type="component" value="Unassembled WGS sequence"/>
</dbReference>
<sequence length="60" mass="7172">MFCQVDKDHVICMPDVKTLYRVPLLLEESGVYNFLSTRLNLIQKSSYDESFMIKWRDLIE</sequence>
<name>A0A820RPA4_9BILA</name>
<evidence type="ECO:0000313" key="3">
    <source>
        <dbReference type="Proteomes" id="UP000663844"/>
    </source>
</evidence>
<dbReference type="InterPro" id="IPR027417">
    <property type="entry name" value="P-loop_NTPase"/>
</dbReference>
<dbReference type="AlphaFoldDB" id="A0A820RPA4"/>
<feature type="non-terminal residue" evidence="2">
    <location>
        <position position="1"/>
    </location>
</feature>
<comment type="caution">
    <text evidence="2">The sequence shown here is derived from an EMBL/GenBank/DDBJ whole genome shotgun (WGS) entry which is preliminary data.</text>
</comment>